<dbReference type="PRINTS" id="PR00757">
    <property type="entry name" value="AMINEOXDASEF"/>
</dbReference>
<feature type="binding site" evidence="6">
    <location>
        <position position="45"/>
    </location>
    <ligand>
        <name>FAD</name>
        <dbReference type="ChEBI" id="CHEBI:57692"/>
    </ligand>
</feature>
<comment type="caution">
    <text evidence="11">The sequence shown here is derived from an EMBL/GenBank/DDBJ whole genome shotgun (WGS) entry which is preliminary data.</text>
</comment>
<evidence type="ECO:0000256" key="5">
    <source>
        <dbReference type="ARBA" id="ARBA00048448"/>
    </source>
</evidence>
<dbReference type="GO" id="GO:0005741">
    <property type="term" value="C:mitochondrial outer membrane"/>
    <property type="evidence" value="ECO:0007669"/>
    <property type="project" value="UniProtKB-SubCell"/>
</dbReference>
<sequence>MNTVFWLLFSCVFLRNSVLAKKNAVPIDRQQQTTYDVIVVGAGLTGLSAARLIQQTRPELSVLILEARGQVGGRVRYSTMQTRNGVEFVDIGAQLISPTDDELLRLIGELKIEISQQLVCGNNTLYQDRVKRNSDSLLATSQGAWKATQFTDMILNEAVVGNLTTQSVTQFAQNLSTNDSDTVNRLLQTFFDAPAEQTSSIQLALTCSSQNATINEILRRYGHGESFLAKGGMNEVVRRLADGLLIEYGQKVKMVNDAISPAMLTTSTGVSYSARQVILAVPIATLSNINILPTPEAPFEQLINNYGTTGHAYYFTMTFQRPTWRLNGKSGKVIYTSQNGPLVWMTTFDTTYGTTCDNSTGTSSTLWGIAHFSYEVPFETRKRLYTQGLQYSFRFADFSPLDISDISFTNDVLAKGSIPTLRVNIPFESLRYLNDFHTIYQNVHISTADIASVSLGTMNGAVHAGQMVAAYTLAMLTSADVTSNNNLLRDQPLESTTPFVYRTTSHYPPEIFEEKIDIQQTYSDQQSQEQSSTFKYETSSHYPPTTSIPTTTIQHFSFGNLNSSDSEVLAVVQHDQQQQSQNNNTNFEYSTSSVMPPAEPIETTTYIHFSNGNLGSSSAPANIQRDPGVLENTSNNLGDFAYSTSTHYPLAAAPSSDPQNATPSSQIVAELRQVSENAQNTTALDLAQHLTSLVHTILSGLRLQ</sequence>
<dbReference type="Pfam" id="PF01593">
    <property type="entry name" value="Amino_oxidase"/>
    <property type="match status" value="1"/>
</dbReference>
<evidence type="ECO:0000256" key="7">
    <source>
        <dbReference type="RuleBase" id="RU362067"/>
    </source>
</evidence>
<feature type="region of interest" description="Disordered" evidence="8">
    <location>
        <begin position="520"/>
        <end position="543"/>
    </location>
</feature>
<evidence type="ECO:0000259" key="10">
    <source>
        <dbReference type="Pfam" id="PF01593"/>
    </source>
</evidence>
<evidence type="ECO:0000256" key="1">
    <source>
        <dbReference type="ARBA" id="ARBA00001974"/>
    </source>
</evidence>
<dbReference type="InterPro" id="IPR050703">
    <property type="entry name" value="Flavin_MAO"/>
</dbReference>
<gene>
    <name evidence="11" type="ORF">CAMP_LOCUS722</name>
</gene>
<comment type="cofactor">
    <cofactor evidence="1 7">
        <name>FAD</name>
        <dbReference type="ChEBI" id="CHEBI:57692"/>
    </cofactor>
</comment>
<dbReference type="EC" id="1.4.3.-" evidence="7"/>
<accession>A0A9P1I4T9</accession>
<organism evidence="11 12">
    <name type="scientific">Caenorhabditis angaria</name>
    <dbReference type="NCBI Taxonomy" id="860376"/>
    <lineage>
        <taxon>Eukaryota</taxon>
        <taxon>Metazoa</taxon>
        <taxon>Ecdysozoa</taxon>
        <taxon>Nematoda</taxon>
        <taxon>Chromadorea</taxon>
        <taxon>Rhabditida</taxon>
        <taxon>Rhabditina</taxon>
        <taxon>Rhabditomorpha</taxon>
        <taxon>Rhabditoidea</taxon>
        <taxon>Rhabditidae</taxon>
        <taxon>Peloderinae</taxon>
        <taxon>Caenorhabditis</taxon>
    </lineage>
</organism>
<evidence type="ECO:0000256" key="3">
    <source>
        <dbReference type="ARBA" id="ARBA00005995"/>
    </source>
</evidence>
<dbReference type="AlphaFoldDB" id="A0A9P1I4T9"/>
<evidence type="ECO:0000256" key="2">
    <source>
        <dbReference type="ARBA" id="ARBA00004362"/>
    </source>
</evidence>
<feature type="domain" description="Amine oxidase" evidence="10">
    <location>
        <begin position="44"/>
        <end position="470"/>
    </location>
</feature>
<dbReference type="GO" id="GO:0008131">
    <property type="term" value="F:primary methylamine oxidase activity"/>
    <property type="evidence" value="ECO:0007669"/>
    <property type="project" value="UniProtKB-ARBA"/>
</dbReference>
<proteinExistence type="inferred from homology"/>
<keyword evidence="12" id="KW-1185">Reference proteome</keyword>
<keyword evidence="7" id="KW-0274">FAD</keyword>
<feature type="compositionally biased region" description="Low complexity" evidence="8">
    <location>
        <begin position="520"/>
        <end position="532"/>
    </location>
</feature>
<dbReference type="OrthoDB" id="7777654at2759"/>
<evidence type="ECO:0000256" key="9">
    <source>
        <dbReference type="SAM" id="SignalP"/>
    </source>
</evidence>
<dbReference type="InterPro" id="IPR002937">
    <property type="entry name" value="Amino_oxidase"/>
</dbReference>
<keyword evidence="4 7" id="KW-0560">Oxidoreductase</keyword>
<keyword evidence="9" id="KW-0732">Signal</keyword>
<feature type="chain" id="PRO_5040241720" description="Amine oxidase" evidence="9">
    <location>
        <begin position="21"/>
        <end position="704"/>
    </location>
</feature>
<dbReference type="Proteomes" id="UP001152747">
    <property type="component" value="Unassembled WGS sequence"/>
</dbReference>
<dbReference type="EMBL" id="CANHGI010000001">
    <property type="protein sequence ID" value="CAI5438085.1"/>
    <property type="molecule type" value="Genomic_DNA"/>
</dbReference>
<comment type="catalytic activity">
    <reaction evidence="5">
        <text>a secondary aliphatic amine + O2 + H2O = a primary amine + an aldehyde + H2O2</text>
        <dbReference type="Rhea" id="RHEA:26414"/>
        <dbReference type="ChEBI" id="CHEBI:15377"/>
        <dbReference type="ChEBI" id="CHEBI:15379"/>
        <dbReference type="ChEBI" id="CHEBI:16240"/>
        <dbReference type="ChEBI" id="CHEBI:17478"/>
        <dbReference type="ChEBI" id="CHEBI:58855"/>
        <dbReference type="ChEBI" id="CHEBI:65296"/>
        <dbReference type="EC" id="1.4.3.4"/>
    </reaction>
</comment>
<name>A0A9P1I4T9_9PELO</name>
<keyword evidence="7" id="KW-0285">Flavoprotein</keyword>
<comment type="subcellular location">
    <subcellularLocation>
        <location evidence="2">Mitochondrion outer membrane</location>
        <topology evidence="2">Single-pass type IV membrane protein</topology>
        <orientation evidence="2">Cytoplasmic side</orientation>
    </subcellularLocation>
</comment>
<evidence type="ECO:0000313" key="12">
    <source>
        <dbReference type="Proteomes" id="UP001152747"/>
    </source>
</evidence>
<comment type="similarity">
    <text evidence="3 7">Belongs to the flavin monoamine oxidase family.</text>
</comment>
<dbReference type="InterPro" id="IPR001613">
    <property type="entry name" value="Flavin_amine_oxidase"/>
</dbReference>
<feature type="binding site" evidence="6">
    <location>
        <position position="252"/>
    </location>
    <ligand>
        <name>FAD</name>
        <dbReference type="ChEBI" id="CHEBI:57692"/>
    </ligand>
</feature>
<evidence type="ECO:0000256" key="4">
    <source>
        <dbReference type="ARBA" id="ARBA00023002"/>
    </source>
</evidence>
<evidence type="ECO:0000256" key="6">
    <source>
        <dbReference type="PIRSR" id="PIRSR601613-1"/>
    </source>
</evidence>
<dbReference type="GO" id="GO:0097621">
    <property type="term" value="F:monoamine oxidase activity"/>
    <property type="evidence" value="ECO:0007669"/>
    <property type="project" value="UniProtKB-EC"/>
</dbReference>
<reference evidence="11" key="1">
    <citation type="submission" date="2022-11" db="EMBL/GenBank/DDBJ databases">
        <authorList>
            <person name="Kikuchi T."/>
        </authorList>
    </citation>
    <scope>NUCLEOTIDE SEQUENCE</scope>
    <source>
        <strain evidence="11">PS1010</strain>
    </source>
</reference>
<evidence type="ECO:0000313" key="11">
    <source>
        <dbReference type="EMBL" id="CAI5438085.1"/>
    </source>
</evidence>
<dbReference type="PANTHER" id="PTHR43563:SF18">
    <property type="entry name" value="AMINE OXIDASE DOMAIN-CONTAINING PROTEIN"/>
    <property type="match status" value="1"/>
</dbReference>
<dbReference type="SUPFAM" id="SSF51905">
    <property type="entry name" value="FAD/NAD(P)-binding domain"/>
    <property type="match status" value="1"/>
</dbReference>
<dbReference type="PANTHER" id="PTHR43563">
    <property type="entry name" value="AMINE OXIDASE"/>
    <property type="match status" value="1"/>
</dbReference>
<feature type="signal peptide" evidence="9">
    <location>
        <begin position="1"/>
        <end position="20"/>
    </location>
</feature>
<dbReference type="Gene3D" id="3.50.50.60">
    <property type="entry name" value="FAD/NAD(P)-binding domain"/>
    <property type="match status" value="1"/>
</dbReference>
<feature type="binding site" evidence="6">
    <location>
        <begin position="66"/>
        <end position="67"/>
    </location>
    <ligand>
        <name>FAD</name>
        <dbReference type="ChEBI" id="CHEBI:57692"/>
    </ligand>
</feature>
<protein>
    <recommendedName>
        <fullName evidence="7">Amine oxidase</fullName>
        <ecNumber evidence="7">1.4.3.-</ecNumber>
    </recommendedName>
</protein>
<dbReference type="InterPro" id="IPR036188">
    <property type="entry name" value="FAD/NAD-bd_sf"/>
</dbReference>
<evidence type="ECO:0000256" key="8">
    <source>
        <dbReference type="SAM" id="MobiDB-lite"/>
    </source>
</evidence>